<proteinExistence type="predicted"/>
<evidence type="ECO:0000313" key="2">
    <source>
        <dbReference type="Proteomes" id="UP001380953"/>
    </source>
</evidence>
<keyword evidence="2" id="KW-1185">Reference proteome</keyword>
<name>A0ACC6PD35_9BACL</name>
<reference evidence="1" key="1">
    <citation type="submission" date="2024-03" db="EMBL/GenBank/DDBJ databases">
        <title>Whole genome sequecning of epiphytes from Marcgravia umbellata leaves.</title>
        <authorList>
            <person name="Kumar G."/>
            <person name="Savka M.A."/>
        </authorList>
    </citation>
    <scope>NUCLEOTIDE SEQUENCE</scope>
    <source>
        <strain evidence="1">RIT_BL5</strain>
    </source>
</reference>
<sequence>MEKIKKSRRRIGALSGILVLLAVAWLLWNNHTSYTPNSELYDLGKGSAPEDGSYFLQTDGERTFFIDRQAGQRIYAMNTSAKLHRARLPQ</sequence>
<evidence type="ECO:0000313" key="1">
    <source>
        <dbReference type="EMBL" id="MEJ8304799.1"/>
    </source>
</evidence>
<protein>
    <submittedName>
        <fullName evidence="1">Uncharacterized protein</fullName>
    </submittedName>
</protein>
<gene>
    <name evidence="1" type="ORF">WKI47_12905</name>
</gene>
<comment type="caution">
    <text evidence="1">The sequence shown here is derived from an EMBL/GenBank/DDBJ whole genome shotgun (WGS) entry which is preliminary data.</text>
</comment>
<organism evidence="1 2">
    <name type="scientific">Saccharibacillus sacchari</name>
    <dbReference type="NCBI Taxonomy" id="456493"/>
    <lineage>
        <taxon>Bacteria</taxon>
        <taxon>Bacillati</taxon>
        <taxon>Bacillota</taxon>
        <taxon>Bacilli</taxon>
        <taxon>Bacillales</taxon>
        <taxon>Paenibacillaceae</taxon>
        <taxon>Saccharibacillus</taxon>
    </lineage>
</organism>
<accession>A0ACC6PD35</accession>
<dbReference type="Proteomes" id="UP001380953">
    <property type="component" value="Unassembled WGS sequence"/>
</dbReference>
<dbReference type="EMBL" id="JBBKAR010000034">
    <property type="protein sequence ID" value="MEJ8304799.1"/>
    <property type="molecule type" value="Genomic_DNA"/>
</dbReference>